<protein>
    <submittedName>
        <fullName evidence="2">Uncharacterized protein</fullName>
    </submittedName>
</protein>
<accession>A0ABU7A349</accession>
<gene>
    <name evidence="2" type="ORF">ATANTOWER_028662</name>
</gene>
<sequence>MGTERMEEGSKGRKDIFSESRLRLKNLSGNWPHPPPPPAVMKANESSQSPHQTASQSKQQIYFSFSHALVVLSEFLLAPAASAAVS</sequence>
<comment type="caution">
    <text evidence="2">The sequence shown here is derived from an EMBL/GenBank/DDBJ whole genome shotgun (WGS) entry which is preliminary data.</text>
</comment>
<evidence type="ECO:0000256" key="1">
    <source>
        <dbReference type="SAM" id="MobiDB-lite"/>
    </source>
</evidence>
<evidence type="ECO:0000313" key="2">
    <source>
        <dbReference type="EMBL" id="MED6232368.1"/>
    </source>
</evidence>
<proteinExistence type="predicted"/>
<name>A0ABU7A349_9TELE</name>
<keyword evidence="3" id="KW-1185">Reference proteome</keyword>
<feature type="region of interest" description="Disordered" evidence="1">
    <location>
        <begin position="26"/>
        <end position="57"/>
    </location>
</feature>
<dbReference type="Proteomes" id="UP001345963">
    <property type="component" value="Unassembled WGS sequence"/>
</dbReference>
<dbReference type="EMBL" id="JAHUTI010000725">
    <property type="protein sequence ID" value="MED6232368.1"/>
    <property type="molecule type" value="Genomic_DNA"/>
</dbReference>
<feature type="compositionally biased region" description="Polar residues" evidence="1">
    <location>
        <begin position="44"/>
        <end position="57"/>
    </location>
</feature>
<evidence type="ECO:0000313" key="3">
    <source>
        <dbReference type="Proteomes" id="UP001345963"/>
    </source>
</evidence>
<reference evidence="2 3" key="1">
    <citation type="submission" date="2021-07" db="EMBL/GenBank/DDBJ databases">
        <authorList>
            <person name="Palmer J.M."/>
        </authorList>
    </citation>
    <scope>NUCLEOTIDE SEQUENCE [LARGE SCALE GENOMIC DNA]</scope>
    <source>
        <strain evidence="2 3">AT_MEX2019</strain>
        <tissue evidence="2">Muscle</tissue>
    </source>
</reference>
<organism evidence="2 3">
    <name type="scientific">Ataeniobius toweri</name>
    <dbReference type="NCBI Taxonomy" id="208326"/>
    <lineage>
        <taxon>Eukaryota</taxon>
        <taxon>Metazoa</taxon>
        <taxon>Chordata</taxon>
        <taxon>Craniata</taxon>
        <taxon>Vertebrata</taxon>
        <taxon>Euteleostomi</taxon>
        <taxon>Actinopterygii</taxon>
        <taxon>Neopterygii</taxon>
        <taxon>Teleostei</taxon>
        <taxon>Neoteleostei</taxon>
        <taxon>Acanthomorphata</taxon>
        <taxon>Ovalentaria</taxon>
        <taxon>Atherinomorphae</taxon>
        <taxon>Cyprinodontiformes</taxon>
        <taxon>Goodeidae</taxon>
        <taxon>Ataeniobius</taxon>
    </lineage>
</organism>